<dbReference type="InterPro" id="IPR029044">
    <property type="entry name" value="Nucleotide-diphossugar_trans"/>
</dbReference>
<keyword evidence="3 5" id="KW-0808">Transferase</keyword>
<evidence type="ECO:0000256" key="1">
    <source>
        <dbReference type="ARBA" id="ARBA00006739"/>
    </source>
</evidence>
<comment type="similarity">
    <text evidence="1">Belongs to the glycosyltransferase 2 family.</text>
</comment>
<dbReference type="Gene3D" id="3.90.550.10">
    <property type="entry name" value="Spore Coat Polysaccharide Biosynthesis Protein SpsA, Chain A"/>
    <property type="match status" value="1"/>
</dbReference>
<dbReference type="SUPFAM" id="SSF53448">
    <property type="entry name" value="Nucleotide-diphospho-sugar transferases"/>
    <property type="match status" value="1"/>
</dbReference>
<dbReference type="GO" id="GO:0016757">
    <property type="term" value="F:glycosyltransferase activity"/>
    <property type="evidence" value="ECO:0007669"/>
    <property type="project" value="UniProtKB-KW"/>
</dbReference>
<sequence>MDMQQTGQARVSEVAVLATCFNRRDTTVRGLQALRGAAAGIDYHVYLVDDGSTDGTGDAVRRDFPEATVIQGDGSLYWNGGMLKAWRTAVQTGARYYMLFNDDLELEPESITRLFRFQKSMEAAHGPKVISIGKVLDAETDKITYGGYRVAPGLSRLRFLRAPDDGAPCDTMNGNCVLVPAIAVDDVGLLSDRYRHHTGDIDYGLRARDAGYKLFQSREPVGRTPYNHAAHAKLARLTWQNRKFMLRDPKGLPVGEWLHFCRRHGGPLWPLNFASRYLKIALPAR</sequence>
<evidence type="ECO:0000256" key="3">
    <source>
        <dbReference type="ARBA" id="ARBA00022679"/>
    </source>
</evidence>
<dbReference type="Proteomes" id="UP000546701">
    <property type="component" value="Unassembled WGS sequence"/>
</dbReference>
<protein>
    <submittedName>
        <fullName evidence="5">GT2 family glycosyltransferase</fullName>
    </submittedName>
</protein>
<dbReference type="RefSeq" id="WP_157174833.1">
    <property type="nucleotide sequence ID" value="NZ_BMJP01000002.1"/>
</dbReference>
<dbReference type="OrthoDB" id="9806525at2"/>
<evidence type="ECO:0000313" key="5">
    <source>
        <dbReference type="EMBL" id="MBB5729250.1"/>
    </source>
</evidence>
<dbReference type="Pfam" id="PF00535">
    <property type="entry name" value="Glycos_transf_2"/>
    <property type="match status" value="1"/>
</dbReference>
<proteinExistence type="inferred from homology"/>
<evidence type="ECO:0000256" key="2">
    <source>
        <dbReference type="ARBA" id="ARBA00022676"/>
    </source>
</evidence>
<name>A0A7W9BSK6_9SPHN</name>
<organism evidence="5 6">
    <name type="scientific">Sphingomonas prati</name>
    <dbReference type="NCBI Taxonomy" id="1843237"/>
    <lineage>
        <taxon>Bacteria</taxon>
        <taxon>Pseudomonadati</taxon>
        <taxon>Pseudomonadota</taxon>
        <taxon>Alphaproteobacteria</taxon>
        <taxon>Sphingomonadales</taxon>
        <taxon>Sphingomonadaceae</taxon>
        <taxon>Sphingomonas</taxon>
    </lineage>
</organism>
<dbReference type="EMBL" id="JACIJR010000003">
    <property type="protein sequence ID" value="MBB5729250.1"/>
    <property type="molecule type" value="Genomic_DNA"/>
</dbReference>
<dbReference type="AlphaFoldDB" id="A0A7W9BSK6"/>
<dbReference type="PANTHER" id="PTHR43179:SF12">
    <property type="entry name" value="GALACTOFURANOSYLTRANSFERASE GLFT2"/>
    <property type="match status" value="1"/>
</dbReference>
<dbReference type="PANTHER" id="PTHR43179">
    <property type="entry name" value="RHAMNOSYLTRANSFERASE WBBL"/>
    <property type="match status" value="1"/>
</dbReference>
<evidence type="ECO:0000313" key="6">
    <source>
        <dbReference type="Proteomes" id="UP000546701"/>
    </source>
</evidence>
<gene>
    <name evidence="5" type="ORF">FHS99_001728</name>
</gene>
<accession>A0A7W9BSK6</accession>
<dbReference type="InterPro" id="IPR001173">
    <property type="entry name" value="Glyco_trans_2-like"/>
</dbReference>
<evidence type="ECO:0000259" key="4">
    <source>
        <dbReference type="Pfam" id="PF00535"/>
    </source>
</evidence>
<reference evidence="5 6" key="1">
    <citation type="submission" date="2020-08" db="EMBL/GenBank/DDBJ databases">
        <title>Genomic Encyclopedia of Type Strains, Phase IV (KMG-IV): sequencing the most valuable type-strain genomes for metagenomic binning, comparative biology and taxonomic classification.</title>
        <authorList>
            <person name="Goeker M."/>
        </authorList>
    </citation>
    <scope>NUCLEOTIDE SEQUENCE [LARGE SCALE GENOMIC DNA]</scope>
    <source>
        <strain evidence="5 6">DSM 103336</strain>
    </source>
</reference>
<comment type="caution">
    <text evidence="5">The sequence shown here is derived from an EMBL/GenBank/DDBJ whole genome shotgun (WGS) entry which is preliminary data.</text>
</comment>
<keyword evidence="6" id="KW-1185">Reference proteome</keyword>
<feature type="domain" description="Glycosyltransferase 2-like" evidence="4">
    <location>
        <begin position="17"/>
        <end position="120"/>
    </location>
</feature>
<keyword evidence="2" id="KW-0328">Glycosyltransferase</keyword>